<protein>
    <submittedName>
        <fullName evidence="1">Uncharacterized protein MANES_18G102400</fullName>
    </submittedName>
</protein>
<reference evidence="1" key="1">
    <citation type="submission" date="2018-02" db="EMBL/GenBank/DDBJ databases">
        <title>Rhizophora mucronata_Transcriptome.</title>
        <authorList>
            <person name="Meera S.P."/>
            <person name="Sreeshan A."/>
            <person name="Augustine A."/>
        </authorList>
    </citation>
    <scope>NUCLEOTIDE SEQUENCE</scope>
    <source>
        <tissue evidence="1">Leaf</tissue>
    </source>
</reference>
<organism evidence="1">
    <name type="scientific">Rhizophora mucronata</name>
    <name type="common">Asiatic mangrove</name>
    <dbReference type="NCBI Taxonomy" id="61149"/>
    <lineage>
        <taxon>Eukaryota</taxon>
        <taxon>Viridiplantae</taxon>
        <taxon>Streptophyta</taxon>
        <taxon>Embryophyta</taxon>
        <taxon>Tracheophyta</taxon>
        <taxon>Spermatophyta</taxon>
        <taxon>Magnoliopsida</taxon>
        <taxon>eudicotyledons</taxon>
        <taxon>Gunneridae</taxon>
        <taxon>Pentapetalae</taxon>
        <taxon>rosids</taxon>
        <taxon>fabids</taxon>
        <taxon>Malpighiales</taxon>
        <taxon>Rhizophoraceae</taxon>
        <taxon>Rhizophora</taxon>
    </lineage>
</organism>
<sequence length="10" mass="1131">MLCPLTPLFP</sequence>
<proteinExistence type="predicted"/>
<accession>A0A2P2KV07</accession>
<dbReference type="EMBL" id="GGEC01029090">
    <property type="protein sequence ID" value="MBX09574.1"/>
    <property type="molecule type" value="Transcribed_RNA"/>
</dbReference>
<evidence type="ECO:0000313" key="1">
    <source>
        <dbReference type="EMBL" id="MBX09574.1"/>
    </source>
</evidence>
<name>A0A2P2KV07_RHIMU</name>